<feature type="binding site" evidence="9">
    <location>
        <position position="422"/>
    </location>
    <ligand>
        <name>Mg(2+)</name>
        <dbReference type="ChEBI" id="CHEBI:18420"/>
        <label>2</label>
    </ligand>
</feature>
<evidence type="ECO:0000256" key="9">
    <source>
        <dbReference type="PIRSR" id="PIRSR605093-1"/>
    </source>
</evidence>
<evidence type="ECO:0000256" key="5">
    <source>
        <dbReference type="ARBA" id="ARBA00022741"/>
    </source>
</evidence>
<organism evidence="11 12">
    <name type="scientific">ssRNA phage SRR6255746_1</name>
    <dbReference type="NCBI Taxonomy" id="2786503"/>
    <lineage>
        <taxon>Viruses</taxon>
        <taxon>Riboviria</taxon>
        <taxon>Orthornavirae</taxon>
        <taxon>Lenarviricota</taxon>
        <taxon>Leviviricetes</taxon>
        <taxon>Timlovirales</taxon>
        <taxon>Blumeviridae</taxon>
        <taxon>Konmavirus</taxon>
        <taxon>Konmavirus lutivivens</taxon>
    </lineage>
</organism>
<keyword evidence="12" id="KW-1185">Reference proteome</keyword>
<sequence>MSNRINQVILTWKDIERHVRCAAVRRLSHTLRGRDLRSAQDAILLWEMTLVDLTTPYGSPPSWNVKQHVKYVLNTDLMDLVGLLKEADKLLIQNCISGEPDSYDGFKRHLSSERIRAGNILFPLRGLIELWHDETSTDTFRRLHTSFVFLSRLSLWDVPDLRQKAMEDYLRIEQSLESVLPTDEEGLIISRWFPRVHDVRFSVLYQDPEFQHGPGAVADLKRPNLALKYKKLGEDGWTRYLDNRLNERPVTPRPRGSFERTARVRFVPKSVSSLRTICMEPTTLQWYQQGFFRRIDSYIKNHNYLKRRISLEEQELNRELAFLGSVDGSFSTIDLSAASDCVSWNLVKKWFHQSALREIVWCCRSKRAQLPNGDTVKLNKFAPMGSALCFPIECLVFAAIVEASIQEVGGRPYASEYRVYGDDIIVESQYADAVIRRLQLNGFTPNVEKSYTYTDSPLIYRESCGGEFLNGDDVTPVRLSRSFCGLVVDTRDASTIERLIDLANDCYGHLPTVRLWVIQALSVLPDGLKVPFSADGSSGLFSPEPTNWHITEGRYSKSYQEFVFRAGSSSTKYAAPNPDDEDIRLFEYLRATQHRERLWFPEDLTVVQVSSPGRTRWLSKNYFDLHP</sequence>
<accession>A0A8S5L0V3</accession>
<evidence type="ECO:0000313" key="12">
    <source>
        <dbReference type="Proteomes" id="UP000677877"/>
    </source>
</evidence>
<evidence type="ECO:0000256" key="2">
    <source>
        <dbReference type="ARBA" id="ARBA00022484"/>
    </source>
</evidence>
<name>A0A8S5L0V3_9VIRU</name>
<keyword evidence="9" id="KW-0460">Magnesium</keyword>
<comment type="cofactor">
    <cofactor evidence="9">
        <name>Mg(2+)</name>
        <dbReference type="ChEBI" id="CHEBI:18420"/>
    </cofactor>
    <text evidence="9">Binds 2 Mg(2+) per subunit.</text>
</comment>
<keyword evidence="2 11" id="KW-0696">RNA-directed RNA polymerase</keyword>
<dbReference type="EC" id="2.7.7.48" evidence="1"/>
<dbReference type="RefSeq" id="YP_010770185.1">
    <property type="nucleotide sequence ID" value="NC_074189.1"/>
</dbReference>
<comment type="catalytic activity">
    <reaction evidence="8">
        <text>RNA(n) + a ribonucleoside 5'-triphosphate = RNA(n+1) + diphosphate</text>
        <dbReference type="Rhea" id="RHEA:21248"/>
        <dbReference type="Rhea" id="RHEA-COMP:14527"/>
        <dbReference type="Rhea" id="RHEA-COMP:17342"/>
        <dbReference type="ChEBI" id="CHEBI:33019"/>
        <dbReference type="ChEBI" id="CHEBI:61557"/>
        <dbReference type="ChEBI" id="CHEBI:140395"/>
        <dbReference type="EC" id="2.7.7.48"/>
    </reaction>
</comment>
<dbReference type="Pfam" id="PF03431">
    <property type="entry name" value="RNA_replicase_B"/>
    <property type="match status" value="1"/>
</dbReference>
<feature type="binding site" evidence="9">
    <location>
        <position position="334"/>
    </location>
    <ligand>
        <name>Mg(2+)</name>
        <dbReference type="ChEBI" id="CHEBI:18420"/>
        <label>2</label>
    </ligand>
</feature>
<dbReference type="GO" id="GO:0003968">
    <property type="term" value="F:RNA-directed RNA polymerase activity"/>
    <property type="evidence" value="ECO:0007669"/>
    <property type="project" value="UniProtKB-KW"/>
</dbReference>
<dbReference type="EMBL" id="BK013675">
    <property type="protein sequence ID" value="DAD50957.1"/>
    <property type="molecule type" value="Genomic_RNA"/>
</dbReference>
<evidence type="ECO:0000256" key="7">
    <source>
        <dbReference type="ARBA" id="ARBA00030248"/>
    </source>
</evidence>
<dbReference type="SUPFAM" id="SSF56672">
    <property type="entry name" value="DNA/RNA polymerases"/>
    <property type="match status" value="1"/>
</dbReference>
<dbReference type="GO" id="GO:0039694">
    <property type="term" value="P:viral RNA genome replication"/>
    <property type="evidence" value="ECO:0007669"/>
    <property type="project" value="InterPro"/>
</dbReference>
<dbReference type="GeneID" id="80399422"/>
<dbReference type="KEGG" id="vg:80399422"/>
<reference evidence="11" key="1">
    <citation type="submission" date="2020-09" db="EMBL/GenBank/DDBJ databases">
        <title>Leviviricetes taxonomy.</title>
        <authorList>
            <person name="Stockdale S.R."/>
            <person name="Callanan J."/>
            <person name="Adriaenssens E.M."/>
            <person name="Kuhn J.H."/>
            <person name="Rumnieks J."/>
            <person name="Shkoporov A."/>
            <person name="Draper L.A."/>
            <person name="Ross P."/>
            <person name="Hill C."/>
        </authorList>
    </citation>
    <scope>NUCLEOTIDE SEQUENCE</scope>
</reference>
<dbReference type="GO" id="GO:0046872">
    <property type="term" value="F:metal ion binding"/>
    <property type="evidence" value="ECO:0007669"/>
    <property type="project" value="UniProtKB-KW"/>
</dbReference>
<dbReference type="Proteomes" id="UP000677877">
    <property type="component" value="Segment"/>
</dbReference>
<protein>
    <recommendedName>
        <fullName evidence="1">RNA-directed RNA polymerase</fullName>
        <ecNumber evidence="1">2.7.7.48</ecNumber>
    </recommendedName>
    <alternativeName>
        <fullName evidence="7">RNA replicase beta chain</fullName>
    </alternativeName>
</protein>
<dbReference type="InterPro" id="IPR007096">
    <property type="entry name" value="RNA-dir_Rpol_cat_phage"/>
</dbReference>
<evidence type="ECO:0000256" key="1">
    <source>
        <dbReference type="ARBA" id="ARBA00012494"/>
    </source>
</evidence>
<keyword evidence="4" id="KW-0548">Nucleotidyltransferase</keyword>
<feature type="domain" description="RdRp catalytic" evidence="10">
    <location>
        <begin position="319"/>
        <end position="454"/>
    </location>
</feature>
<evidence type="ECO:0000256" key="8">
    <source>
        <dbReference type="ARBA" id="ARBA00048744"/>
    </source>
</evidence>
<proteinExistence type="predicted"/>
<keyword evidence="6" id="KW-0693">Viral RNA replication</keyword>
<dbReference type="InterPro" id="IPR043502">
    <property type="entry name" value="DNA/RNA_pol_sf"/>
</dbReference>
<keyword evidence="5" id="KW-0547">Nucleotide-binding</keyword>
<keyword evidence="9" id="KW-0479">Metal-binding</keyword>
<keyword evidence="3" id="KW-0808">Transferase</keyword>
<gene>
    <name evidence="11" type="primary">SRR6255746_1_3</name>
</gene>
<feature type="binding site" evidence="9">
    <location>
        <position position="423"/>
    </location>
    <ligand>
        <name>Mg(2+)</name>
        <dbReference type="ChEBI" id="CHEBI:18420"/>
        <label>2</label>
    </ligand>
</feature>
<dbReference type="PROSITE" id="PS50522">
    <property type="entry name" value="RDRP_PHAGE"/>
    <property type="match status" value="1"/>
</dbReference>
<evidence type="ECO:0000259" key="10">
    <source>
        <dbReference type="PROSITE" id="PS50522"/>
    </source>
</evidence>
<evidence type="ECO:0000256" key="6">
    <source>
        <dbReference type="ARBA" id="ARBA00022953"/>
    </source>
</evidence>
<dbReference type="InterPro" id="IPR005093">
    <property type="entry name" value="RNArep_beta"/>
</dbReference>
<evidence type="ECO:0000256" key="3">
    <source>
        <dbReference type="ARBA" id="ARBA00022679"/>
    </source>
</evidence>
<evidence type="ECO:0000256" key="4">
    <source>
        <dbReference type="ARBA" id="ARBA00022695"/>
    </source>
</evidence>
<dbReference type="GO" id="GO:0000166">
    <property type="term" value="F:nucleotide binding"/>
    <property type="evidence" value="ECO:0007669"/>
    <property type="project" value="UniProtKB-KW"/>
</dbReference>
<evidence type="ECO:0000313" key="11">
    <source>
        <dbReference type="EMBL" id="DAD50957.1"/>
    </source>
</evidence>